<dbReference type="InterPro" id="IPR001254">
    <property type="entry name" value="Trypsin_dom"/>
</dbReference>
<feature type="domain" description="Peptidase S1" evidence="2">
    <location>
        <begin position="1"/>
        <end position="160"/>
    </location>
</feature>
<dbReference type="Proteomes" id="UP000515203">
    <property type="component" value="Unplaced"/>
</dbReference>
<reference evidence="4" key="1">
    <citation type="submission" date="2025-08" db="UniProtKB">
        <authorList>
            <consortium name="RefSeq"/>
        </authorList>
    </citation>
    <scope>IDENTIFICATION</scope>
</reference>
<dbReference type="Pfam" id="PF00089">
    <property type="entry name" value="Trypsin"/>
    <property type="match status" value="1"/>
</dbReference>
<dbReference type="GO" id="GO:0004252">
    <property type="term" value="F:serine-type endopeptidase activity"/>
    <property type="evidence" value="ECO:0007669"/>
    <property type="project" value="InterPro"/>
</dbReference>
<dbReference type="PANTHER" id="PTHR24271:SF94">
    <property type="entry name" value="KALLIKREIN-2"/>
    <property type="match status" value="1"/>
</dbReference>
<dbReference type="PANTHER" id="PTHR24271">
    <property type="entry name" value="KALLIKREIN-RELATED"/>
    <property type="match status" value="1"/>
</dbReference>
<dbReference type="SUPFAM" id="SSF50494">
    <property type="entry name" value="Trypsin-like serine proteases"/>
    <property type="match status" value="1"/>
</dbReference>
<dbReference type="OrthoDB" id="546450at2759"/>
<sequence length="160" mass="17730">MKPHNSYAHDLHSHDLMLAHPREPAQISDSLKDLELPTKGPAVRRRCFMSGRRRADKCTLGTGQGGLRRTLGSESWRVGTLGCRHSPAPPWPADVSPDRLQCVDFKVPRQAACDLGGPLICNGVLQDLMSWGSDPCGQPGKPTLYTKLVAYRKWIKDHPQ</sequence>
<organism evidence="3 4">
    <name type="scientific">Octodon degus</name>
    <name type="common">Degu</name>
    <name type="synonym">Sciurus degus</name>
    <dbReference type="NCBI Taxonomy" id="10160"/>
    <lineage>
        <taxon>Eukaryota</taxon>
        <taxon>Metazoa</taxon>
        <taxon>Chordata</taxon>
        <taxon>Craniata</taxon>
        <taxon>Vertebrata</taxon>
        <taxon>Euteleostomi</taxon>
        <taxon>Mammalia</taxon>
        <taxon>Eutheria</taxon>
        <taxon>Euarchontoglires</taxon>
        <taxon>Glires</taxon>
        <taxon>Rodentia</taxon>
        <taxon>Hystricomorpha</taxon>
        <taxon>Octodontidae</taxon>
        <taxon>Octodon</taxon>
    </lineage>
</organism>
<proteinExistence type="predicted"/>
<evidence type="ECO:0000313" key="4">
    <source>
        <dbReference type="RefSeq" id="XP_023562444.1"/>
    </source>
</evidence>
<dbReference type="RefSeq" id="XP_023562444.1">
    <property type="nucleotide sequence ID" value="XM_023706676.1"/>
</dbReference>
<protein>
    <submittedName>
        <fullName evidence="4">Prostate-specific antigen-like</fullName>
    </submittedName>
</protein>
<dbReference type="InterPro" id="IPR009003">
    <property type="entry name" value="Peptidase_S1_PA"/>
</dbReference>
<dbReference type="GO" id="GO:0030141">
    <property type="term" value="C:secretory granule"/>
    <property type="evidence" value="ECO:0007669"/>
    <property type="project" value="TreeGrafter"/>
</dbReference>
<keyword evidence="1" id="KW-1015">Disulfide bond</keyword>
<dbReference type="InParanoid" id="A0A6P6DQQ7"/>
<dbReference type="GeneID" id="101579680"/>
<dbReference type="PROSITE" id="PS50240">
    <property type="entry name" value="TRYPSIN_DOM"/>
    <property type="match status" value="1"/>
</dbReference>
<accession>A0A6P6DQQ7</accession>
<dbReference type="AlphaFoldDB" id="A0A6P6DQQ7"/>
<evidence type="ECO:0000313" key="3">
    <source>
        <dbReference type="Proteomes" id="UP000515203"/>
    </source>
</evidence>
<evidence type="ECO:0000256" key="1">
    <source>
        <dbReference type="ARBA" id="ARBA00023157"/>
    </source>
</evidence>
<dbReference type="GO" id="GO:0031638">
    <property type="term" value="P:zymogen activation"/>
    <property type="evidence" value="ECO:0007669"/>
    <property type="project" value="TreeGrafter"/>
</dbReference>
<dbReference type="InterPro" id="IPR043504">
    <property type="entry name" value="Peptidase_S1_PA_chymotrypsin"/>
</dbReference>
<dbReference type="GO" id="GO:0003073">
    <property type="term" value="P:regulation of systemic arterial blood pressure"/>
    <property type="evidence" value="ECO:0007669"/>
    <property type="project" value="TreeGrafter"/>
</dbReference>
<keyword evidence="3" id="KW-1185">Reference proteome</keyword>
<name>A0A6P6DQQ7_OCTDE</name>
<dbReference type="Gene3D" id="2.40.10.10">
    <property type="entry name" value="Trypsin-like serine proteases"/>
    <property type="match status" value="2"/>
</dbReference>
<gene>
    <name evidence="4" type="primary">LOC101579680</name>
</gene>
<evidence type="ECO:0000259" key="2">
    <source>
        <dbReference type="PROSITE" id="PS50240"/>
    </source>
</evidence>